<dbReference type="PRINTS" id="PR00114">
    <property type="entry name" value="STPHPHTASE"/>
</dbReference>
<sequence>MSQTNDENEGEIERVNTNVSSFDVDKIIEKLLSVRQERPGTLVTLEESHIEILCQKSRDLFMKQPMFLELEPPIKIVGDIHGQYYDLLRLFEYSGKKNKKKQKNKKKDYISMAYLIIIYGWHPGKKENANYLFLGDYVDRGKQSIESICLLLAYKIRNPENFFLLRGNHECASINRIYGFYDECKRRYTPRLWKRFTDCFNCLPISAVVADKIFTMFCCTFMVERTALKREKSKHLTI</sequence>
<protein>
    <recommendedName>
        <fullName evidence="8">Serine/threonine-protein phosphatase</fullName>
        <ecNumber evidence="8">3.1.3.16</ecNumber>
    </recommendedName>
</protein>
<evidence type="ECO:0000256" key="5">
    <source>
        <dbReference type="ARBA" id="ARBA00023211"/>
    </source>
</evidence>
<keyword evidence="5" id="KW-0464">Manganese</keyword>
<dbReference type="SUPFAM" id="SSF56300">
    <property type="entry name" value="Metallo-dependent phosphatases"/>
    <property type="match status" value="1"/>
</dbReference>
<dbReference type="Proteomes" id="UP000023152">
    <property type="component" value="Unassembled WGS sequence"/>
</dbReference>
<name>X6NVP2_RETFI</name>
<evidence type="ECO:0000256" key="2">
    <source>
        <dbReference type="ARBA" id="ARBA00022723"/>
    </source>
</evidence>
<evidence type="ECO:0000256" key="6">
    <source>
        <dbReference type="ARBA" id="ARBA00047761"/>
    </source>
</evidence>
<dbReference type="OMA" id="HECASXK"/>
<evidence type="ECO:0000256" key="1">
    <source>
        <dbReference type="ARBA" id="ARBA00001936"/>
    </source>
</evidence>
<evidence type="ECO:0000313" key="10">
    <source>
        <dbReference type="EMBL" id="ETO30091.1"/>
    </source>
</evidence>
<dbReference type="PANTHER" id="PTHR11668">
    <property type="entry name" value="SERINE/THREONINE PROTEIN PHOSPHATASE"/>
    <property type="match status" value="1"/>
</dbReference>
<dbReference type="GO" id="GO:0005634">
    <property type="term" value="C:nucleus"/>
    <property type="evidence" value="ECO:0007669"/>
    <property type="project" value="TreeGrafter"/>
</dbReference>
<keyword evidence="4" id="KW-0904">Protein phosphatase</keyword>
<comment type="similarity">
    <text evidence="8">Belongs to the PPP phosphatase family.</text>
</comment>
<organism evidence="10 11">
    <name type="scientific">Reticulomyxa filosa</name>
    <dbReference type="NCBI Taxonomy" id="46433"/>
    <lineage>
        <taxon>Eukaryota</taxon>
        <taxon>Sar</taxon>
        <taxon>Rhizaria</taxon>
        <taxon>Retaria</taxon>
        <taxon>Foraminifera</taxon>
        <taxon>Monothalamids</taxon>
        <taxon>Reticulomyxidae</taxon>
        <taxon>Reticulomyxa</taxon>
    </lineage>
</organism>
<evidence type="ECO:0000256" key="7">
    <source>
        <dbReference type="ARBA" id="ARBA00048336"/>
    </source>
</evidence>
<evidence type="ECO:0000313" key="11">
    <source>
        <dbReference type="Proteomes" id="UP000023152"/>
    </source>
</evidence>
<evidence type="ECO:0000256" key="3">
    <source>
        <dbReference type="ARBA" id="ARBA00022801"/>
    </source>
</evidence>
<comment type="catalytic activity">
    <reaction evidence="6">
        <text>O-phospho-L-seryl-[protein] + H2O = L-seryl-[protein] + phosphate</text>
        <dbReference type="Rhea" id="RHEA:20629"/>
        <dbReference type="Rhea" id="RHEA-COMP:9863"/>
        <dbReference type="Rhea" id="RHEA-COMP:11604"/>
        <dbReference type="ChEBI" id="CHEBI:15377"/>
        <dbReference type="ChEBI" id="CHEBI:29999"/>
        <dbReference type="ChEBI" id="CHEBI:43474"/>
        <dbReference type="ChEBI" id="CHEBI:83421"/>
        <dbReference type="EC" id="3.1.3.16"/>
    </reaction>
</comment>
<dbReference type="InterPro" id="IPR004843">
    <property type="entry name" value="Calcineurin-like_PHP"/>
</dbReference>
<dbReference type="SMART" id="SM00156">
    <property type="entry name" value="PP2Ac"/>
    <property type="match status" value="1"/>
</dbReference>
<dbReference type="InterPro" id="IPR031675">
    <property type="entry name" value="STPPase_N"/>
</dbReference>
<dbReference type="Pfam" id="PF00149">
    <property type="entry name" value="Metallophos"/>
    <property type="match status" value="1"/>
</dbReference>
<comment type="cofactor">
    <cofactor evidence="1">
        <name>Mn(2+)</name>
        <dbReference type="ChEBI" id="CHEBI:29035"/>
    </cofactor>
</comment>
<proteinExistence type="inferred from homology"/>
<comment type="caution">
    <text evidence="10">The sequence shown here is derived from an EMBL/GenBank/DDBJ whole genome shotgun (WGS) entry which is preliminary data.</text>
</comment>
<dbReference type="InterPro" id="IPR050341">
    <property type="entry name" value="PP1_catalytic_subunit"/>
</dbReference>
<evidence type="ECO:0000259" key="9">
    <source>
        <dbReference type="PROSITE" id="PS00125"/>
    </source>
</evidence>
<dbReference type="GO" id="GO:0005737">
    <property type="term" value="C:cytoplasm"/>
    <property type="evidence" value="ECO:0007669"/>
    <property type="project" value="TreeGrafter"/>
</dbReference>
<dbReference type="PROSITE" id="PS00125">
    <property type="entry name" value="SER_THR_PHOSPHATASE"/>
    <property type="match status" value="1"/>
</dbReference>
<dbReference type="InterPro" id="IPR006186">
    <property type="entry name" value="Ser/Thr-sp_prot-phosphatase"/>
</dbReference>
<dbReference type="OrthoDB" id="1930084at2759"/>
<accession>X6NVP2</accession>
<evidence type="ECO:0000256" key="8">
    <source>
        <dbReference type="RuleBase" id="RU004273"/>
    </source>
</evidence>
<gene>
    <name evidence="10" type="ORF">RFI_07023</name>
</gene>
<dbReference type="InterPro" id="IPR029052">
    <property type="entry name" value="Metallo-depent_PP-like"/>
</dbReference>
<dbReference type="PANTHER" id="PTHR11668:SF300">
    <property type="entry name" value="SERINE_THREONINE-PROTEIN PHOSPHATASE"/>
    <property type="match status" value="1"/>
</dbReference>
<dbReference type="GO" id="GO:0004722">
    <property type="term" value="F:protein serine/threonine phosphatase activity"/>
    <property type="evidence" value="ECO:0007669"/>
    <property type="project" value="UniProtKB-EC"/>
</dbReference>
<dbReference type="Gene3D" id="3.60.21.10">
    <property type="match status" value="1"/>
</dbReference>
<dbReference type="GO" id="GO:0046872">
    <property type="term" value="F:metal ion binding"/>
    <property type="evidence" value="ECO:0007669"/>
    <property type="project" value="UniProtKB-KW"/>
</dbReference>
<dbReference type="AlphaFoldDB" id="X6NVP2"/>
<keyword evidence="3 8" id="KW-0378">Hydrolase</keyword>
<keyword evidence="11" id="KW-1185">Reference proteome</keyword>
<dbReference type="EC" id="3.1.3.16" evidence="8"/>
<dbReference type="Pfam" id="PF16891">
    <property type="entry name" value="STPPase_N"/>
    <property type="match status" value="1"/>
</dbReference>
<evidence type="ECO:0000256" key="4">
    <source>
        <dbReference type="ARBA" id="ARBA00022912"/>
    </source>
</evidence>
<reference evidence="10 11" key="1">
    <citation type="journal article" date="2013" name="Curr. Biol.">
        <title>The Genome of the Foraminiferan Reticulomyxa filosa.</title>
        <authorList>
            <person name="Glockner G."/>
            <person name="Hulsmann N."/>
            <person name="Schleicher M."/>
            <person name="Noegel A.A."/>
            <person name="Eichinger L."/>
            <person name="Gallinger C."/>
            <person name="Pawlowski J."/>
            <person name="Sierra R."/>
            <person name="Euteneuer U."/>
            <person name="Pillet L."/>
            <person name="Moustafa A."/>
            <person name="Platzer M."/>
            <person name="Groth M."/>
            <person name="Szafranski K."/>
            <person name="Schliwa M."/>
        </authorList>
    </citation>
    <scope>NUCLEOTIDE SEQUENCE [LARGE SCALE GENOMIC DNA]</scope>
</reference>
<comment type="catalytic activity">
    <reaction evidence="7 8">
        <text>O-phospho-L-threonyl-[protein] + H2O = L-threonyl-[protein] + phosphate</text>
        <dbReference type="Rhea" id="RHEA:47004"/>
        <dbReference type="Rhea" id="RHEA-COMP:11060"/>
        <dbReference type="Rhea" id="RHEA-COMP:11605"/>
        <dbReference type="ChEBI" id="CHEBI:15377"/>
        <dbReference type="ChEBI" id="CHEBI:30013"/>
        <dbReference type="ChEBI" id="CHEBI:43474"/>
        <dbReference type="ChEBI" id="CHEBI:61977"/>
        <dbReference type="EC" id="3.1.3.16"/>
    </reaction>
</comment>
<dbReference type="EMBL" id="ASPP01005677">
    <property type="protein sequence ID" value="ETO30091.1"/>
    <property type="molecule type" value="Genomic_DNA"/>
</dbReference>
<keyword evidence="2" id="KW-0479">Metal-binding</keyword>
<feature type="domain" description="Serine/threonine specific protein phosphatases" evidence="9">
    <location>
        <begin position="165"/>
        <end position="170"/>
    </location>
</feature>